<proteinExistence type="predicted"/>
<comment type="caution">
    <text evidence="3">The sequence shown here is derived from an EMBL/GenBank/DDBJ whole genome shotgun (WGS) entry which is preliminary data.</text>
</comment>
<dbReference type="Proteomes" id="UP001480955">
    <property type="component" value="Unassembled WGS sequence"/>
</dbReference>
<keyword evidence="4" id="KW-1185">Reference proteome</keyword>
<protein>
    <submittedName>
        <fullName evidence="3">Transporter</fullName>
    </submittedName>
</protein>
<accession>A0ABV1QVL0</accession>
<sequence length="335" mass="35138">MQKSGVALRVVTACLSIAGSAATVEAAPATRAGEQVGLTAGYPLPTGVVIAVDTVTVGRADRPNAPDAMGTIPFLVWASPYKLFGAQIQPVVSFPVAFISTRNPAPLPNRDLSVRYNPLLAGVLAWNLGNGIGVSYLLGAYLPFGDRGSLGLGFAGTPLLPQAASATLRQTFAATYVGDGSYNITASLSYGLTLDPRARFGGPVGQALGPIGQADGLGLDLTLVKKFGKFEIGPVAYGSLDLAVDRGDPLYRDYQRTGQFAVGGLVGYNFDRFILQAYVARDIVARQTRTRAGQVQDNEETRGWFRLVLPLYAPGAGQGSAPQPTPLVARNEARP</sequence>
<reference evidence="3 4" key="1">
    <citation type="submission" date="2024-06" db="EMBL/GenBank/DDBJ databases">
        <authorList>
            <person name="Campbell A.G."/>
        </authorList>
    </citation>
    <scope>NUCLEOTIDE SEQUENCE [LARGE SCALE GENOMIC DNA]</scope>
    <source>
        <strain evidence="3 4">EM12</strain>
    </source>
</reference>
<evidence type="ECO:0000256" key="1">
    <source>
        <dbReference type="SAM" id="MobiDB-lite"/>
    </source>
</evidence>
<keyword evidence="2" id="KW-0732">Signal</keyword>
<organism evidence="3 4">
    <name type="scientific">Methylorubrum podarium</name>
    <dbReference type="NCBI Taxonomy" id="200476"/>
    <lineage>
        <taxon>Bacteria</taxon>
        <taxon>Pseudomonadati</taxon>
        <taxon>Pseudomonadota</taxon>
        <taxon>Alphaproteobacteria</taxon>
        <taxon>Hyphomicrobiales</taxon>
        <taxon>Methylobacteriaceae</taxon>
        <taxon>Methylorubrum</taxon>
    </lineage>
</organism>
<name>A0ABV1QVL0_9HYPH</name>
<dbReference type="RefSeq" id="WP_350397524.1">
    <property type="nucleotide sequence ID" value="NZ_JBELQE010000133.1"/>
</dbReference>
<dbReference type="EMBL" id="JBELQE010000133">
    <property type="protein sequence ID" value="MER2253323.1"/>
    <property type="molecule type" value="Genomic_DNA"/>
</dbReference>
<feature type="region of interest" description="Disordered" evidence="1">
    <location>
        <begin position="316"/>
        <end position="335"/>
    </location>
</feature>
<feature type="signal peptide" evidence="2">
    <location>
        <begin position="1"/>
        <end position="26"/>
    </location>
</feature>
<evidence type="ECO:0000313" key="3">
    <source>
        <dbReference type="EMBL" id="MER2253323.1"/>
    </source>
</evidence>
<gene>
    <name evidence="3" type="ORF">ABS772_25705</name>
</gene>
<evidence type="ECO:0000313" key="4">
    <source>
        <dbReference type="Proteomes" id="UP001480955"/>
    </source>
</evidence>
<feature type="chain" id="PRO_5047379037" evidence="2">
    <location>
        <begin position="27"/>
        <end position="335"/>
    </location>
</feature>
<evidence type="ECO:0000256" key="2">
    <source>
        <dbReference type="SAM" id="SignalP"/>
    </source>
</evidence>